<name>A0A6M2CQL6_RHIMP</name>
<dbReference type="InterPro" id="IPR002970">
    <property type="entry name" value="Tick_his-bd"/>
</dbReference>
<dbReference type="GO" id="GO:0043176">
    <property type="term" value="F:amine binding"/>
    <property type="evidence" value="ECO:0007669"/>
    <property type="project" value="InterPro"/>
</dbReference>
<dbReference type="EMBL" id="GHWJ01003065">
    <property type="protein sequence ID" value="NOV35802.1"/>
    <property type="molecule type" value="Transcribed_RNA"/>
</dbReference>
<reference evidence="1" key="1">
    <citation type="submission" date="2019-09" db="EMBL/GenBank/DDBJ databases">
        <title>Organ-specific transcriptomic study of the physiology of the cattle tick, Rhipicephalus microplus.</title>
        <authorList>
            <person name="Tirloni L."/>
            <person name="Braz G."/>
            <person name="Gandara A.C.P."/>
            <person name="Sabadin G.A."/>
            <person name="da Silva R.M."/>
            <person name="Guizzo M.G."/>
            <person name="Machado J.A."/>
            <person name="Costa E.P."/>
            <person name="Gomes H.F."/>
            <person name="Moraes J."/>
            <person name="Mota M.B.S."/>
            <person name="Mesquita R.D."/>
            <person name="Alvarenga P.H."/>
            <person name="Alves F."/>
            <person name="Seixas A."/>
            <person name="da Fonseca R.N."/>
            <person name="Fogaca A."/>
            <person name="Logullo C."/>
            <person name="Tanaka A."/>
            <person name="Daffre S."/>
            <person name="Termignoni C."/>
            <person name="Vaz I.S.Jr."/>
            <person name="Oliveira P.L."/>
            <person name="Ribeiro J.M."/>
        </authorList>
    </citation>
    <scope>NUCLEOTIDE SEQUENCE</scope>
    <source>
        <strain evidence="1">Porto Alegre</strain>
    </source>
</reference>
<dbReference type="SUPFAM" id="SSF50814">
    <property type="entry name" value="Lipocalins"/>
    <property type="match status" value="1"/>
</dbReference>
<accession>A0A6M2CQL6</accession>
<dbReference type="AlphaFoldDB" id="A0A6M2CQL6"/>
<dbReference type="OrthoDB" id="6499942at2759"/>
<dbReference type="VEuPathDB" id="VectorBase:LOC119165697"/>
<organism evidence="1">
    <name type="scientific">Rhipicephalus microplus</name>
    <name type="common">Cattle tick</name>
    <name type="synonym">Boophilus microplus</name>
    <dbReference type="NCBI Taxonomy" id="6941"/>
    <lineage>
        <taxon>Eukaryota</taxon>
        <taxon>Metazoa</taxon>
        <taxon>Ecdysozoa</taxon>
        <taxon>Arthropoda</taxon>
        <taxon>Chelicerata</taxon>
        <taxon>Arachnida</taxon>
        <taxon>Acari</taxon>
        <taxon>Parasitiformes</taxon>
        <taxon>Ixodida</taxon>
        <taxon>Ixodoidea</taxon>
        <taxon>Ixodidae</taxon>
        <taxon>Rhipicephalinae</taxon>
        <taxon>Rhipicephalus</taxon>
        <taxon>Boophilus</taxon>
    </lineage>
</organism>
<protein>
    <submittedName>
        <fullName evidence="1">Putative lipocal-1 1</fullName>
    </submittedName>
</protein>
<sequence length="199" mass="22906">MHVAEKSVRVCICLMIGLSPLTFANGLFYPELRSDLQEYQDASKCYPNVGEWYLMYRNYEVDAIIGGTAKCVKYSIHGSYENFSTSAMFTFGRDGYTKGKLTLSSTDCYIGKNVKTFVPQNNNYPEEWTQIIYMNCETCFVARHPYAKNGLGCSLWRRSNNLYESAYCCEFIFDQNCGASRKYYMYNPTCTWTTTTETP</sequence>
<dbReference type="Gene3D" id="2.40.128.20">
    <property type="match status" value="1"/>
</dbReference>
<dbReference type="GO" id="GO:0030682">
    <property type="term" value="P:symbiont-mediated perturbation of host defenses"/>
    <property type="evidence" value="ECO:0007669"/>
    <property type="project" value="InterPro"/>
</dbReference>
<dbReference type="Pfam" id="PF02098">
    <property type="entry name" value="His_binding"/>
    <property type="match status" value="1"/>
</dbReference>
<proteinExistence type="predicted"/>
<evidence type="ECO:0000313" key="1">
    <source>
        <dbReference type="EMBL" id="NOV35802.1"/>
    </source>
</evidence>
<dbReference type="InterPro" id="IPR012674">
    <property type="entry name" value="Calycin"/>
</dbReference>